<comment type="caution">
    <text evidence="1">The sequence shown here is derived from an EMBL/GenBank/DDBJ whole genome shotgun (WGS) entry which is preliminary data.</text>
</comment>
<organism evidence="1 2">
    <name type="scientific">Racocetra persica</name>
    <dbReference type="NCBI Taxonomy" id="160502"/>
    <lineage>
        <taxon>Eukaryota</taxon>
        <taxon>Fungi</taxon>
        <taxon>Fungi incertae sedis</taxon>
        <taxon>Mucoromycota</taxon>
        <taxon>Glomeromycotina</taxon>
        <taxon>Glomeromycetes</taxon>
        <taxon>Diversisporales</taxon>
        <taxon>Gigasporaceae</taxon>
        <taxon>Racocetra</taxon>
    </lineage>
</organism>
<feature type="non-terminal residue" evidence="1">
    <location>
        <position position="1"/>
    </location>
</feature>
<gene>
    <name evidence="1" type="ORF">RPERSI_LOCUS26859</name>
</gene>
<dbReference type="EMBL" id="CAJVQC010093055">
    <property type="protein sequence ID" value="CAG8826953.1"/>
    <property type="molecule type" value="Genomic_DNA"/>
</dbReference>
<keyword evidence="2" id="KW-1185">Reference proteome</keyword>
<proteinExistence type="predicted"/>
<name>A0ACA9S615_9GLOM</name>
<protein>
    <submittedName>
        <fullName evidence="1">7361_t:CDS:1</fullName>
    </submittedName>
</protein>
<reference evidence="1" key="1">
    <citation type="submission" date="2021-06" db="EMBL/GenBank/DDBJ databases">
        <authorList>
            <person name="Kallberg Y."/>
            <person name="Tangrot J."/>
            <person name="Rosling A."/>
        </authorList>
    </citation>
    <scope>NUCLEOTIDE SEQUENCE</scope>
    <source>
        <strain evidence="1">MA461A</strain>
    </source>
</reference>
<evidence type="ECO:0000313" key="2">
    <source>
        <dbReference type="Proteomes" id="UP000789920"/>
    </source>
</evidence>
<evidence type="ECO:0000313" key="1">
    <source>
        <dbReference type="EMBL" id="CAG8826953.1"/>
    </source>
</evidence>
<sequence>VAIGSLSIEQSYLIGSLTNVLLLSSIWLAPFRPQGAPQTTVPFILRPKGHLLSLILSPRNQSAKGMSQTRALDIGTLYLIFALFAGGTSVIQRNCYGPCLPNDILPCNAGVNRGLRKPVCSDSNRGSRHGSPFLRKAGTKVDEAP</sequence>
<accession>A0ACA9S615</accession>
<dbReference type="Proteomes" id="UP000789920">
    <property type="component" value="Unassembled WGS sequence"/>
</dbReference>